<reference evidence="3 4" key="1">
    <citation type="submission" date="2019-11" db="EMBL/GenBank/DDBJ databases">
        <authorList>
            <person name="He Y."/>
        </authorList>
    </citation>
    <scope>NUCLEOTIDE SEQUENCE [LARGE SCALE GENOMIC DNA]</scope>
    <source>
        <strain evidence="3 4">SCSIO 58843</strain>
    </source>
</reference>
<evidence type="ECO:0000256" key="1">
    <source>
        <dbReference type="SAM" id="SignalP"/>
    </source>
</evidence>
<feature type="domain" description="SLH" evidence="2">
    <location>
        <begin position="129"/>
        <end position="188"/>
    </location>
</feature>
<evidence type="ECO:0000313" key="4">
    <source>
        <dbReference type="Proteomes" id="UP000334019"/>
    </source>
</evidence>
<sequence length="314" mass="33339">MNTVHREEPDMTSRRARRTIFTLVAALSLLLPGVAQAAPGYDGTELILTVDDQVKDQGDTVTFSSVEGCEPETDVTISFGGFDVATVTADLQGGFAGSFDVEDDQLPGTFPVTATCAEFTDTLDLVVIDRQVFRDTIPDAFYELGVAWAYARGITTGVGGTEVFAPVAATTRGETVTFLWRLVGEPSGHDDAGFSDTIDDAFYEDAVNWAAAEGITTGVGGSDEFQPDRPVTRGEFVTFLWRALGEPPAPPAGFADTIPNAFYDDAVDWAADTEVTTGVGGSNNFEPARNVTRGEAVTFMYRAAVWAGGTLGPA</sequence>
<dbReference type="KEGG" id="atq:GH723_00640"/>
<protein>
    <recommendedName>
        <fullName evidence="2">SLH domain-containing protein</fullName>
    </recommendedName>
</protein>
<dbReference type="InterPro" id="IPR001119">
    <property type="entry name" value="SLH_dom"/>
</dbReference>
<name>A0A5Q2RKL1_9ACTN</name>
<feature type="domain" description="SLH" evidence="2">
    <location>
        <begin position="190"/>
        <end position="254"/>
    </location>
</feature>
<accession>A0A5Q2RKL1</accession>
<feature type="domain" description="SLH" evidence="2">
    <location>
        <begin position="255"/>
        <end position="314"/>
    </location>
</feature>
<keyword evidence="4" id="KW-1185">Reference proteome</keyword>
<proteinExistence type="predicted"/>
<evidence type="ECO:0000259" key="2">
    <source>
        <dbReference type="PROSITE" id="PS51272"/>
    </source>
</evidence>
<dbReference type="PROSITE" id="PS51272">
    <property type="entry name" value="SLH"/>
    <property type="match status" value="3"/>
</dbReference>
<feature type="signal peptide" evidence="1">
    <location>
        <begin position="1"/>
        <end position="37"/>
    </location>
</feature>
<dbReference type="EMBL" id="CP045851">
    <property type="protein sequence ID" value="QGG93735.1"/>
    <property type="molecule type" value="Genomic_DNA"/>
</dbReference>
<organism evidence="3 4">
    <name type="scientific">Actinomarinicola tropica</name>
    <dbReference type="NCBI Taxonomy" id="2789776"/>
    <lineage>
        <taxon>Bacteria</taxon>
        <taxon>Bacillati</taxon>
        <taxon>Actinomycetota</taxon>
        <taxon>Acidimicrobiia</taxon>
        <taxon>Acidimicrobiales</taxon>
        <taxon>Iamiaceae</taxon>
        <taxon>Actinomarinicola</taxon>
    </lineage>
</organism>
<dbReference type="Pfam" id="PF00395">
    <property type="entry name" value="SLH"/>
    <property type="match status" value="3"/>
</dbReference>
<dbReference type="Proteomes" id="UP000334019">
    <property type="component" value="Chromosome"/>
</dbReference>
<evidence type="ECO:0000313" key="3">
    <source>
        <dbReference type="EMBL" id="QGG93735.1"/>
    </source>
</evidence>
<feature type="chain" id="PRO_5024320161" description="SLH domain-containing protein" evidence="1">
    <location>
        <begin position="38"/>
        <end position="314"/>
    </location>
</feature>
<keyword evidence="1" id="KW-0732">Signal</keyword>
<gene>
    <name evidence="3" type="ORF">GH723_00640</name>
</gene>
<dbReference type="AlphaFoldDB" id="A0A5Q2RKL1"/>